<sequence length="223" mass="25626">MSPDPSAGSIIDPVAAYYDLSDVAPLTQGKSRIVYQHPAFDSLLIKVVRPGSRDEERFENARPRRYSVWRFGGMRVWAREYDEYIALLWRSRELPDYISRYFGFCQTNFGPGMVVEKVLGPDGSMAQTLESLLKEGRLEADHLHRLVDRFFDDLIASDAVVSGLHLGNIVLREGPNEKFVLIDGLGDIVLIKTKMFSRRLRTRSLNRRRANFHQQIDRKLNRG</sequence>
<evidence type="ECO:0000313" key="1">
    <source>
        <dbReference type="EMBL" id="SLN73382.1"/>
    </source>
</evidence>
<keyword evidence="2" id="KW-1185">Reference proteome</keyword>
<protein>
    <recommendedName>
        <fullName evidence="3">PhoP regulatory network protein YrbL</fullName>
    </recommendedName>
</protein>
<dbReference type="AlphaFoldDB" id="A0A1X7ABB3"/>
<accession>A0A1X7ABB3</accession>
<name>A0A1X7ABB3_9RHOB</name>
<dbReference type="InterPro" id="IPR019647">
    <property type="entry name" value="PhoP_reg_network_YrbL"/>
</dbReference>
<organism evidence="1 2">
    <name type="scientific">Pseudooceanicola marinus</name>
    <dbReference type="NCBI Taxonomy" id="396013"/>
    <lineage>
        <taxon>Bacteria</taxon>
        <taxon>Pseudomonadati</taxon>
        <taxon>Pseudomonadota</taxon>
        <taxon>Alphaproteobacteria</taxon>
        <taxon>Rhodobacterales</taxon>
        <taxon>Paracoccaceae</taxon>
        <taxon>Pseudooceanicola</taxon>
    </lineage>
</organism>
<reference evidence="1 2" key="1">
    <citation type="submission" date="2017-03" db="EMBL/GenBank/DDBJ databases">
        <authorList>
            <person name="Afonso C.L."/>
            <person name="Miller P.J."/>
            <person name="Scott M.A."/>
            <person name="Spackman E."/>
            <person name="Goraichik I."/>
            <person name="Dimitrov K.M."/>
            <person name="Suarez D.L."/>
            <person name="Swayne D.E."/>
        </authorList>
    </citation>
    <scope>NUCLEOTIDE SEQUENCE [LARGE SCALE GENOMIC DNA]</scope>
    <source>
        <strain evidence="1 2">CECT 7751</strain>
    </source>
</reference>
<proteinExistence type="predicted"/>
<dbReference type="EMBL" id="FWFN01000010">
    <property type="protein sequence ID" value="SLN73382.1"/>
    <property type="molecule type" value="Genomic_DNA"/>
</dbReference>
<dbReference type="RefSeq" id="WP_085890045.1">
    <property type="nucleotide sequence ID" value="NZ_FWFN01000010.1"/>
</dbReference>
<dbReference type="Proteomes" id="UP000193963">
    <property type="component" value="Unassembled WGS sequence"/>
</dbReference>
<evidence type="ECO:0008006" key="3">
    <source>
        <dbReference type="Google" id="ProtNLM"/>
    </source>
</evidence>
<dbReference type="OrthoDB" id="7925566at2"/>
<dbReference type="Pfam" id="PF10707">
    <property type="entry name" value="YrbL-PhoP_reg"/>
    <property type="match status" value="1"/>
</dbReference>
<gene>
    <name evidence="1" type="ORF">PSM7751_04033</name>
</gene>
<evidence type="ECO:0000313" key="2">
    <source>
        <dbReference type="Proteomes" id="UP000193963"/>
    </source>
</evidence>